<comment type="catalytic activity">
    <reaction evidence="5">
        <text>L-seryl-[protein] + ATP = O-phospho-L-seryl-[protein] + ADP + H(+)</text>
        <dbReference type="Rhea" id="RHEA:17989"/>
        <dbReference type="Rhea" id="RHEA-COMP:9863"/>
        <dbReference type="Rhea" id="RHEA-COMP:11604"/>
        <dbReference type="ChEBI" id="CHEBI:15378"/>
        <dbReference type="ChEBI" id="CHEBI:29999"/>
        <dbReference type="ChEBI" id="CHEBI:30616"/>
        <dbReference type="ChEBI" id="CHEBI:83421"/>
        <dbReference type="ChEBI" id="CHEBI:456216"/>
        <dbReference type="EC" id="2.7.11.1"/>
    </reaction>
</comment>
<comment type="similarity">
    <text evidence="1">Belongs to the protein kinase superfamily. CAMK Ser/Thr protein kinase family. CHEK2 subfamily.</text>
</comment>
<feature type="domain" description="FHA" evidence="8">
    <location>
        <begin position="78"/>
        <end position="128"/>
    </location>
</feature>
<feature type="binding site" evidence="6">
    <location>
        <position position="237"/>
    </location>
    <ligand>
        <name>ATP</name>
        <dbReference type="ChEBI" id="CHEBI:30616"/>
    </ligand>
</feature>
<dbReference type="GO" id="GO:0005524">
    <property type="term" value="F:ATP binding"/>
    <property type="evidence" value="ECO:0007669"/>
    <property type="project" value="UniProtKB-UniRule"/>
</dbReference>
<dbReference type="Pfam" id="PF00069">
    <property type="entry name" value="Pkinase"/>
    <property type="match status" value="1"/>
</dbReference>
<evidence type="ECO:0000256" key="5">
    <source>
        <dbReference type="ARBA" id="ARBA00048679"/>
    </source>
</evidence>
<comment type="caution">
    <text evidence="10">The sequence shown here is derived from an EMBL/GenBank/DDBJ whole genome shotgun (WGS) entry which is preliminary data.</text>
</comment>
<dbReference type="Gene3D" id="1.10.510.10">
    <property type="entry name" value="Transferase(Phosphotransferase) domain 1"/>
    <property type="match status" value="1"/>
</dbReference>
<comment type="catalytic activity">
    <reaction evidence="4">
        <text>L-threonyl-[protein] + ATP = O-phospho-L-threonyl-[protein] + ADP + H(+)</text>
        <dbReference type="Rhea" id="RHEA:46608"/>
        <dbReference type="Rhea" id="RHEA-COMP:11060"/>
        <dbReference type="Rhea" id="RHEA-COMP:11605"/>
        <dbReference type="ChEBI" id="CHEBI:15378"/>
        <dbReference type="ChEBI" id="CHEBI:30013"/>
        <dbReference type="ChEBI" id="CHEBI:30616"/>
        <dbReference type="ChEBI" id="CHEBI:61977"/>
        <dbReference type="ChEBI" id="CHEBI:456216"/>
        <dbReference type="EC" id="2.7.11.1"/>
    </reaction>
</comment>
<evidence type="ECO:0000313" key="11">
    <source>
        <dbReference type="Proteomes" id="UP001320420"/>
    </source>
</evidence>
<evidence type="ECO:0000256" key="3">
    <source>
        <dbReference type="ARBA" id="ARBA00022840"/>
    </source>
</evidence>
<feature type="region of interest" description="Disordered" evidence="7">
    <location>
        <begin position="583"/>
        <end position="634"/>
    </location>
</feature>
<accession>A0AAN9UI34</accession>
<dbReference type="SUPFAM" id="SSF56112">
    <property type="entry name" value="Protein kinase-like (PK-like)"/>
    <property type="match status" value="1"/>
</dbReference>
<dbReference type="GO" id="GO:0004674">
    <property type="term" value="F:protein serine/threonine kinase activity"/>
    <property type="evidence" value="ECO:0007669"/>
    <property type="project" value="UniProtKB-EC"/>
</dbReference>
<proteinExistence type="inferred from homology"/>
<evidence type="ECO:0000256" key="6">
    <source>
        <dbReference type="PROSITE-ProRule" id="PRU10141"/>
    </source>
</evidence>
<dbReference type="PANTHER" id="PTHR44167:SF30">
    <property type="entry name" value="PHOSPHORYLASE KINASE"/>
    <property type="match status" value="1"/>
</dbReference>
<dbReference type="InterPro" id="IPR000719">
    <property type="entry name" value="Prot_kinase_dom"/>
</dbReference>
<dbReference type="SUPFAM" id="SSF49879">
    <property type="entry name" value="SMAD/FHA domain"/>
    <property type="match status" value="1"/>
</dbReference>
<organism evidence="10 11">
    <name type="scientific">Diatrype stigma</name>
    <dbReference type="NCBI Taxonomy" id="117547"/>
    <lineage>
        <taxon>Eukaryota</taxon>
        <taxon>Fungi</taxon>
        <taxon>Dikarya</taxon>
        <taxon>Ascomycota</taxon>
        <taxon>Pezizomycotina</taxon>
        <taxon>Sordariomycetes</taxon>
        <taxon>Xylariomycetidae</taxon>
        <taxon>Xylariales</taxon>
        <taxon>Diatrypaceae</taxon>
        <taxon>Diatrype</taxon>
    </lineage>
</organism>
<evidence type="ECO:0000256" key="4">
    <source>
        <dbReference type="ARBA" id="ARBA00047899"/>
    </source>
</evidence>
<dbReference type="AlphaFoldDB" id="A0AAN9UI34"/>
<keyword evidence="3 6" id="KW-0067">ATP-binding</keyword>
<gene>
    <name evidence="10" type="ORF">SLS62_008510</name>
</gene>
<dbReference type="SMART" id="SM00220">
    <property type="entry name" value="S_TKc"/>
    <property type="match status" value="1"/>
</dbReference>
<dbReference type="Proteomes" id="UP001320420">
    <property type="component" value="Unassembled WGS sequence"/>
</dbReference>
<dbReference type="PROSITE" id="PS00107">
    <property type="entry name" value="PROTEIN_KINASE_ATP"/>
    <property type="match status" value="1"/>
</dbReference>
<keyword evidence="2 6" id="KW-0547">Nucleotide-binding</keyword>
<evidence type="ECO:0000256" key="2">
    <source>
        <dbReference type="ARBA" id="ARBA00022741"/>
    </source>
</evidence>
<reference evidence="10 11" key="1">
    <citation type="submission" date="2024-02" db="EMBL/GenBank/DDBJ databases">
        <title>De novo assembly and annotation of 12 fungi associated with fruit tree decline syndrome in Ontario, Canada.</title>
        <authorList>
            <person name="Sulman M."/>
            <person name="Ellouze W."/>
            <person name="Ilyukhin E."/>
        </authorList>
    </citation>
    <scope>NUCLEOTIDE SEQUENCE [LARGE SCALE GENOMIC DNA]</scope>
    <source>
        <strain evidence="10 11">M11/M66-122</strain>
    </source>
</reference>
<dbReference type="InterPro" id="IPR011009">
    <property type="entry name" value="Kinase-like_dom_sf"/>
</dbReference>
<feature type="region of interest" description="Disordered" evidence="7">
    <location>
        <begin position="503"/>
        <end position="524"/>
    </location>
</feature>
<dbReference type="Gene3D" id="2.60.200.20">
    <property type="match status" value="1"/>
</dbReference>
<dbReference type="GO" id="GO:0005634">
    <property type="term" value="C:nucleus"/>
    <property type="evidence" value="ECO:0007669"/>
    <property type="project" value="TreeGrafter"/>
</dbReference>
<dbReference type="GO" id="GO:0044773">
    <property type="term" value="P:mitotic DNA damage checkpoint signaling"/>
    <property type="evidence" value="ECO:0007669"/>
    <property type="project" value="TreeGrafter"/>
</dbReference>
<dbReference type="InterPro" id="IPR017441">
    <property type="entry name" value="Protein_kinase_ATP_BS"/>
</dbReference>
<dbReference type="EMBL" id="JAKJXP020000080">
    <property type="protein sequence ID" value="KAK7748470.1"/>
    <property type="molecule type" value="Genomic_DNA"/>
</dbReference>
<evidence type="ECO:0000259" key="9">
    <source>
        <dbReference type="PROSITE" id="PS50011"/>
    </source>
</evidence>
<dbReference type="PROSITE" id="PS00108">
    <property type="entry name" value="PROTEIN_KINASE_ST"/>
    <property type="match status" value="1"/>
</dbReference>
<dbReference type="PROSITE" id="PS50006">
    <property type="entry name" value="FHA_DOMAIN"/>
    <property type="match status" value="1"/>
</dbReference>
<dbReference type="InterPro" id="IPR000253">
    <property type="entry name" value="FHA_dom"/>
</dbReference>
<dbReference type="PROSITE" id="PS50011">
    <property type="entry name" value="PROTEIN_KINASE_DOM"/>
    <property type="match status" value="1"/>
</dbReference>
<name>A0AAN9UI34_9PEZI</name>
<dbReference type="InterPro" id="IPR008271">
    <property type="entry name" value="Ser/Thr_kinase_AS"/>
</dbReference>
<evidence type="ECO:0000256" key="1">
    <source>
        <dbReference type="ARBA" id="ARBA00005575"/>
    </source>
</evidence>
<protein>
    <submittedName>
        <fullName evidence="10">Uncharacterized protein</fullName>
    </submittedName>
</protein>
<dbReference type="InterPro" id="IPR008984">
    <property type="entry name" value="SMAD_FHA_dom_sf"/>
</dbReference>
<evidence type="ECO:0000313" key="10">
    <source>
        <dbReference type="EMBL" id="KAK7748470.1"/>
    </source>
</evidence>
<keyword evidence="11" id="KW-1185">Reference proteome</keyword>
<sequence>MATPEVLAKTFFTIHSNDQFMTDQHNAKFVSDNQNYTTDVLASTPTNDEGPEGTPAPTFSRYLRITTDHKPKDPRCGFVFGSDHHVCDILLDVCQKNGVSKKQFAIVPRSDNAVLLLKNYSKNGTRINSGSEDPGIIKSQRAILDEMTVTGSFYLQIRVPDHEQHQAAFTAHWRDYSARIASSIPPLTNLDILTGPSLTQALDFPHIPKYKLQLGNGHSGTVYKAVDPFSGSIFAVKVFKDADFDREAHAKIFGEARMLQRISHKHIVKFHAFTMVNGIEDAMLVMEHVQGRNLAQEHKADDIQITELRTITKQLLEALKYMHAKGIAHRDVKPLNVIVSSRNPIYVKLVDFGMASRDTLRTFCGTSFYTAPEIYDMRTNYNDACYTSKVDIWALGVMFLELSYGLPSAVESHVKYYDHPSFAASIMEHLASQDQNIVVAFASSLLTYLPNDRPTAEESLTHTFFSPDALTPHMRGLSTPKSASMILPDQESFTPLMDVSDTRTISPSDLQKTEPAGPSQPSFPVLEPFDFPTTEAWKSVSLESPYPYNPSDWLMDSLEVSPTISDIGEEKDTEDAVIDTAIDTSDHGSSLKTRTDLPTKSRQNQSSLTIAGGLTTGTGALAERRPRAKRMRVK</sequence>
<feature type="domain" description="Protein kinase" evidence="9">
    <location>
        <begin position="208"/>
        <end position="465"/>
    </location>
</feature>
<evidence type="ECO:0000256" key="7">
    <source>
        <dbReference type="SAM" id="MobiDB-lite"/>
    </source>
</evidence>
<dbReference type="PANTHER" id="PTHR44167">
    <property type="entry name" value="OVARIAN-SPECIFIC SERINE/THREONINE-PROTEIN KINASE LOK-RELATED"/>
    <property type="match status" value="1"/>
</dbReference>
<evidence type="ECO:0000259" key="8">
    <source>
        <dbReference type="PROSITE" id="PS50006"/>
    </source>
</evidence>
<feature type="compositionally biased region" description="Low complexity" evidence="7">
    <location>
        <begin position="608"/>
        <end position="621"/>
    </location>
</feature>